<evidence type="ECO:0000313" key="6">
    <source>
        <dbReference type="Proteomes" id="UP000197019"/>
    </source>
</evidence>
<dbReference type="PROSITE" id="PS51257">
    <property type="entry name" value="PROKAR_LIPOPROTEIN"/>
    <property type="match status" value="1"/>
</dbReference>
<dbReference type="EMBL" id="CP022129">
    <property type="protein sequence ID" value="ASF46460.1"/>
    <property type="molecule type" value="Genomic_DNA"/>
</dbReference>
<feature type="compositionally biased region" description="Pro residues" evidence="1">
    <location>
        <begin position="157"/>
        <end position="171"/>
    </location>
</feature>
<evidence type="ECO:0000259" key="3">
    <source>
        <dbReference type="Pfam" id="PF13441"/>
    </source>
</evidence>
<dbReference type="Proteomes" id="UP000237423">
    <property type="component" value="Unassembled WGS sequence"/>
</dbReference>
<organism evidence="4 6">
    <name type="scientific">Methylovulum psychrotolerans</name>
    <dbReference type="NCBI Taxonomy" id="1704499"/>
    <lineage>
        <taxon>Bacteria</taxon>
        <taxon>Pseudomonadati</taxon>
        <taxon>Pseudomonadota</taxon>
        <taxon>Gammaproteobacteria</taxon>
        <taxon>Methylococcales</taxon>
        <taxon>Methylococcaceae</taxon>
        <taxon>Methylovulum</taxon>
    </lineage>
</organism>
<feature type="signal peptide" evidence="2">
    <location>
        <begin position="1"/>
        <end position="21"/>
    </location>
</feature>
<evidence type="ECO:0000256" key="2">
    <source>
        <dbReference type="SAM" id="SignalP"/>
    </source>
</evidence>
<dbReference type="Proteomes" id="UP000197019">
    <property type="component" value="Chromosome"/>
</dbReference>
<reference evidence="5 7" key="2">
    <citation type="submission" date="2017-11" db="EMBL/GenBank/DDBJ databases">
        <title>Draft Genome Sequence of Methylobacter psychrotolerans Sph1T, an Obligate Methanotroph from Low-Temperature Environments.</title>
        <authorList>
            <person name="Oshkin I.Y."/>
            <person name="Miroshnikov K."/>
            <person name="Belova S.E."/>
            <person name="Korzhenkov A."/>
            <person name="Toshchakov S.V."/>
            <person name="Dedysh S.N."/>
        </authorList>
    </citation>
    <scope>NUCLEOTIDE SEQUENCE [LARGE SCALE GENOMIC DNA]</scope>
    <source>
        <strain evidence="5 7">Sph1</strain>
    </source>
</reference>
<feature type="domain" description="YMGG-like Gly-zipper" evidence="3">
    <location>
        <begin position="67"/>
        <end position="108"/>
    </location>
</feature>
<dbReference type="Pfam" id="PF13441">
    <property type="entry name" value="Gly-zipper_YMGG"/>
    <property type="match status" value="1"/>
</dbReference>
<accession>A0A1Z4BYX3</accession>
<keyword evidence="6" id="KW-1185">Reference proteome</keyword>
<reference evidence="4 6" key="1">
    <citation type="submission" date="2017-06" db="EMBL/GenBank/DDBJ databases">
        <title>Genome Sequencing of the methanotroph Methylovulum psychrotolerants str. HV10-M2 isolated from a high-altitude environment.</title>
        <authorList>
            <person name="Mateos-Rivera A."/>
        </authorList>
    </citation>
    <scope>NUCLEOTIDE SEQUENCE [LARGE SCALE GENOMIC DNA]</scope>
    <source>
        <strain evidence="4 6">HV10_M2</strain>
    </source>
</reference>
<feature type="region of interest" description="Disordered" evidence="1">
    <location>
        <begin position="146"/>
        <end position="171"/>
    </location>
</feature>
<dbReference type="RefSeq" id="WP_088619332.1">
    <property type="nucleotide sequence ID" value="NZ_CP022129.1"/>
</dbReference>
<evidence type="ECO:0000313" key="7">
    <source>
        <dbReference type="Proteomes" id="UP000237423"/>
    </source>
</evidence>
<proteinExistence type="predicted"/>
<gene>
    <name evidence="5" type="ORF">AADEFJLK_00784</name>
    <name evidence="4" type="ORF">CEK71_10440</name>
</gene>
<sequence length="171" mass="16812">MSIKLKSVPILLLAVSGCASVPEGPSVMVLPGNGLSFEQFRNDDAVCRQFAFFQSGGVDSNSAGMSSGVTSAVVGTALGAAAGAAFGGGRGAVIGAGSGLLLGSVVGSGAAGDSQSAAQQAYDNGYVQCMYAKGHQVPMDGQIMQAPRSAAPVADDIPPPPPGLPPPPPVR</sequence>
<protein>
    <recommendedName>
        <fullName evidence="3">YMGG-like Gly-zipper domain-containing protein</fullName>
    </recommendedName>
</protein>
<dbReference type="InterPro" id="IPR027367">
    <property type="entry name" value="Gly-zipper_YMGG"/>
</dbReference>
<dbReference type="OrthoDB" id="5573966at2"/>
<keyword evidence="2" id="KW-0732">Signal</keyword>
<feature type="chain" id="PRO_5033291463" description="YMGG-like Gly-zipper domain-containing protein" evidence="2">
    <location>
        <begin position="22"/>
        <end position="171"/>
    </location>
</feature>
<name>A0A1Z4BYX3_9GAMM</name>
<evidence type="ECO:0000313" key="5">
    <source>
        <dbReference type="EMBL" id="POZ53743.1"/>
    </source>
</evidence>
<evidence type="ECO:0000256" key="1">
    <source>
        <dbReference type="SAM" id="MobiDB-lite"/>
    </source>
</evidence>
<dbReference type="KEGG" id="mpsy:CEK71_10440"/>
<dbReference type="AlphaFoldDB" id="A0A1Z4BYX3"/>
<dbReference type="EMBL" id="PGFZ01000001">
    <property type="protein sequence ID" value="POZ53743.1"/>
    <property type="molecule type" value="Genomic_DNA"/>
</dbReference>
<evidence type="ECO:0000313" key="4">
    <source>
        <dbReference type="EMBL" id="ASF46460.1"/>
    </source>
</evidence>